<evidence type="ECO:0000313" key="2">
    <source>
        <dbReference type="Proteomes" id="UP000657574"/>
    </source>
</evidence>
<organism evidence="1 2">
    <name type="scientific">Streptomyces brasiliensis</name>
    <dbReference type="NCBI Taxonomy" id="1954"/>
    <lineage>
        <taxon>Bacteria</taxon>
        <taxon>Bacillati</taxon>
        <taxon>Actinomycetota</taxon>
        <taxon>Actinomycetes</taxon>
        <taxon>Kitasatosporales</taxon>
        <taxon>Streptomycetaceae</taxon>
        <taxon>Streptomyces</taxon>
    </lineage>
</organism>
<dbReference type="AlphaFoldDB" id="A0A917NR05"/>
<protein>
    <submittedName>
        <fullName evidence="1">Uncharacterized protein</fullName>
    </submittedName>
</protein>
<comment type="caution">
    <text evidence="1">The sequence shown here is derived from an EMBL/GenBank/DDBJ whole genome shotgun (WGS) entry which is preliminary data.</text>
</comment>
<keyword evidence="2" id="KW-1185">Reference proteome</keyword>
<proteinExistence type="predicted"/>
<reference evidence="1" key="1">
    <citation type="journal article" date="2014" name="Int. J. Syst. Evol. Microbiol.">
        <title>Complete genome sequence of Corynebacterium casei LMG S-19264T (=DSM 44701T), isolated from a smear-ripened cheese.</title>
        <authorList>
            <consortium name="US DOE Joint Genome Institute (JGI-PGF)"/>
            <person name="Walter F."/>
            <person name="Albersmeier A."/>
            <person name="Kalinowski J."/>
            <person name="Ruckert C."/>
        </authorList>
    </citation>
    <scope>NUCLEOTIDE SEQUENCE</scope>
    <source>
        <strain evidence="1">JCM 3086</strain>
    </source>
</reference>
<evidence type="ECO:0000313" key="1">
    <source>
        <dbReference type="EMBL" id="GGJ20010.1"/>
    </source>
</evidence>
<sequence>MVTGRSYGGFGAVGHAGPLGPLIRRLLLPDPGERPGAAEAAAVLAAVAGERPAAPEARSAVVL</sequence>
<reference evidence="1" key="2">
    <citation type="submission" date="2020-09" db="EMBL/GenBank/DDBJ databases">
        <authorList>
            <person name="Sun Q."/>
            <person name="Ohkuma M."/>
        </authorList>
    </citation>
    <scope>NUCLEOTIDE SEQUENCE</scope>
    <source>
        <strain evidence="1">JCM 3086</strain>
    </source>
</reference>
<dbReference type="EMBL" id="BMQA01000009">
    <property type="protein sequence ID" value="GGJ20010.1"/>
    <property type="molecule type" value="Genomic_DNA"/>
</dbReference>
<name>A0A917NR05_9ACTN</name>
<accession>A0A917NR05</accession>
<dbReference type="Proteomes" id="UP000657574">
    <property type="component" value="Unassembled WGS sequence"/>
</dbReference>
<gene>
    <name evidence="1" type="ORF">GCM10010121_033710</name>
</gene>